<dbReference type="RefSeq" id="WP_215584498.1">
    <property type="nucleotide sequence ID" value="NZ_CP073754.1"/>
</dbReference>
<evidence type="ECO:0000259" key="3">
    <source>
        <dbReference type="PROSITE" id="PS51740"/>
    </source>
</evidence>
<sequence length="80" mass="9325">MHTTAKLFVTGRSQALRLPKEFRFHGTEVYIRRDPMTGEVILSPKPASWAEFFELADHTKIPADFMTDREDLPSQERDLF</sequence>
<organism evidence="4 5">
    <name type="scientific">Methylomonas paludis</name>
    <dbReference type="NCBI Taxonomy" id="1173101"/>
    <lineage>
        <taxon>Bacteria</taxon>
        <taxon>Pseudomonadati</taxon>
        <taxon>Pseudomonadota</taxon>
        <taxon>Gammaproteobacteria</taxon>
        <taxon>Methylococcales</taxon>
        <taxon>Methylococcaceae</taxon>
        <taxon>Methylomonas</taxon>
    </lineage>
</organism>
<keyword evidence="5" id="KW-1185">Reference proteome</keyword>
<comment type="similarity">
    <text evidence="1">Belongs to the VapB family.</text>
</comment>
<proteinExistence type="inferred from homology"/>
<dbReference type="SUPFAM" id="SSF89447">
    <property type="entry name" value="AbrB/MazE/MraZ-like"/>
    <property type="match status" value="1"/>
</dbReference>
<dbReference type="PANTHER" id="PTHR37550:SF3">
    <property type="entry name" value="ANTITOXIN VAPB1"/>
    <property type="match status" value="1"/>
</dbReference>
<name>A0A975MQT4_9GAMM</name>
<dbReference type="EMBL" id="CP073754">
    <property type="protein sequence ID" value="QWF72220.1"/>
    <property type="molecule type" value="Genomic_DNA"/>
</dbReference>
<accession>A0A975MQT4</accession>
<evidence type="ECO:0000313" key="5">
    <source>
        <dbReference type="Proteomes" id="UP000676649"/>
    </source>
</evidence>
<protein>
    <submittedName>
        <fullName evidence="4">AbrB/MazE/SpoVT family DNA-binding domain-containing protein</fullName>
    </submittedName>
</protein>
<reference evidence="4" key="1">
    <citation type="submission" date="2021-04" db="EMBL/GenBank/DDBJ databases">
        <title>Draft genome sequence data of methanotrophic Methylovulum sp. strain S1L and Methylomonas sp. strain S2AM isolated from boreal lake water columns.</title>
        <authorList>
            <person name="Rissanen A.J."/>
            <person name="Mangayil R."/>
            <person name="Svenning M.M."/>
            <person name="Khanongnuch R."/>
        </authorList>
    </citation>
    <scope>NUCLEOTIDE SEQUENCE</scope>
    <source>
        <strain evidence="4">S2AM</strain>
    </source>
</reference>
<evidence type="ECO:0000256" key="1">
    <source>
        <dbReference type="ARBA" id="ARBA00007924"/>
    </source>
</evidence>
<dbReference type="AlphaFoldDB" id="A0A975MQT4"/>
<dbReference type="InterPro" id="IPR037914">
    <property type="entry name" value="SpoVT-AbrB_sf"/>
</dbReference>
<dbReference type="Gene3D" id="2.10.260.10">
    <property type="match status" value="1"/>
</dbReference>
<dbReference type="InterPro" id="IPR007159">
    <property type="entry name" value="SpoVT-AbrB_dom"/>
</dbReference>
<feature type="domain" description="SpoVT-AbrB" evidence="3">
    <location>
        <begin position="5"/>
        <end position="47"/>
    </location>
</feature>
<dbReference type="InterPro" id="IPR051734">
    <property type="entry name" value="VapB_TA_antitoxins"/>
</dbReference>
<dbReference type="Proteomes" id="UP000676649">
    <property type="component" value="Chromosome"/>
</dbReference>
<dbReference type="PROSITE" id="PS51740">
    <property type="entry name" value="SPOVT_ABRB"/>
    <property type="match status" value="1"/>
</dbReference>
<dbReference type="KEGG" id="mpad:KEF85_07155"/>
<dbReference type="Pfam" id="PF04014">
    <property type="entry name" value="MazE_antitoxin"/>
    <property type="match status" value="1"/>
</dbReference>
<dbReference type="GO" id="GO:0003677">
    <property type="term" value="F:DNA binding"/>
    <property type="evidence" value="ECO:0007669"/>
    <property type="project" value="UniProtKB-UniRule"/>
</dbReference>
<dbReference type="NCBIfam" id="NF040493">
    <property type="entry name" value="TA_anti_VapB"/>
    <property type="match status" value="1"/>
</dbReference>
<dbReference type="InterPro" id="IPR047976">
    <property type="entry name" value="Anti_VapB2-like"/>
</dbReference>
<evidence type="ECO:0000256" key="2">
    <source>
        <dbReference type="PROSITE-ProRule" id="PRU01076"/>
    </source>
</evidence>
<dbReference type="PANTHER" id="PTHR37550">
    <property type="entry name" value="ANTITOXIN VAPB1"/>
    <property type="match status" value="1"/>
</dbReference>
<keyword evidence="2 4" id="KW-0238">DNA-binding</keyword>
<gene>
    <name evidence="4" type="ORF">KEF85_07155</name>
</gene>
<evidence type="ECO:0000313" key="4">
    <source>
        <dbReference type="EMBL" id="QWF72220.1"/>
    </source>
</evidence>